<comment type="caution">
    <text evidence="2">The sequence shown here is derived from an EMBL/GenBank/DDBJ whole genome shotgun (WGS) entry which is preliminary data.</text>
</comment>
<feature type="non-terminal residue" evidence="2">
    <location>
        <position position="1"/>
    </location>
</feature>
<evidence type="ECO:0000313" key="3">
    <source>
        <dbReference type="Proteomes" id="UP000749559"/>
    </source>
</evidence>
<gene>
    <name evidence="2" type="ORF">OFUS_LOCUS4187</name>
</gene>
<dbReference type="PROSITE" id="PS50234">
    <property type="entry name" value="VWFA"/>
    <property type="match status" value="1"/>
</dbReference>
<dbReference type="EMBL" id="CAIIXF020000002">
    <property type="protein sequence ID" value="CAH1777096.1"/>
    <property type="molecule type" value="Genomic_DNA"/>
</dbReference>
<feature type="domain" description="VWFA" evidence="1">
    <location>
        <begin position="7"/>
        <end position="244"/>
    </location>
</feature>
<dbReference type="Gene3D" id="3.40.50.410">
    <property type="entry name" value="von Willebrand factor, type A domain"/>
    <property type="match status" value="1"/>
</dbReference>
<protein>
    <recommendedName>
        <fullName evidence="1">VWFA domain-containing protein</fullName>
    </recommendedName>
</protein>
<dbReference type="InterPro" id="IPR036465">
    <property type="entry name" value="vWFA_dom_sf"/>
</dbReference>
<dbReference type="Pfam" id="PF00092">
    <property type="entry name" value="VWA"/>
    <property type="match status" value="1"/>
</dbReference>
<reference evidence="2" key="1">
    <citation type="submission" date="2022-03" db="EMBL/GenBank/DDBJ databases">
        <authorList>
            <person name="Martin C."/>
        </authorList>
    </citation>
    <scope>NUCLEOTIDE SEQUENCE</scope>
</reference>
<sequence length="248" mass="28232">DAGTCVDIIFIIDVSCTVVKQYQRQAIEVIKRFIKEVKFKGDETGKDSTFHLPIVRLPFTAESSDNKGTIKRIIELMSAISYDQKTLSNVGVIAFHKVALNTSIPFQNNRRDLEKGLKKLLKYEGICKTHGDSAYDKAVEMFDTIPKRDRNIVVVFGDGRNTGTKHQSLSEQAMERLKSEQNVDVIWVTTPTKILKTSKTASEQAAEIIRGQMHIERHVKKTQIFDIRDNALNTKLYEHVLENYVCEN</sequence>
<dbReference type="Proteomes" id="UP000749559">
    <property type="component" value="Unassembled WGS sequence"/>
</dbReference>
<dbReference type="SUPFAM" id="SSF53300">
    <property type="entry name" value="vWA-like"/>
    <property type="match status" value="1"/>
</dbReference>
<evidence type="ECO:0000313" key="2">
    <source>
        <dbReference type="EMBL" id="CAH1777096.1"/>
    </source>
</evidence>
<dbReference type="InterPro" id="IPR002035">
    <property type="entry name" value="VWF_A"/>
</dbReference>
<accession>A0A8S4N7R2</accession>
<evidence type="ECO:0000259" key="1">
    <source>
        <dbReference type="PROSITE" id="PS50234"/>
    </source>
</evidence>
<name>A0A8S4N7R2_OWEFU</name>
<dbReference type="AlphaFoldDB" id="A0A8S4N7R2"/>
<organism evidence="2 3">
    <name type="scientific">Owenia fusiformis</name>
    <name type="common">Polychaete worm</name>
    <dbReference type="NCBI Taxonomy" id="6347"/>
    <lineage>
        <taxon>Eukaryota</taxon>
        <taxon>Metazoa</taxon>
        <taxon>Spiralia</taxon>
        <taxon>Lophotrochozoa</taxon>
        <taxon>Annelida</taxon>
        <taxon>Polychaeta</taxon>
        <taxon>Sedentaria</taxon>
        <taxon>Canalipalpata</taxon>
        <taxon>Sabellida</taxon>
        <taxon>Oweniida</taxon>
        <taxon>Oweniidae</taxon>
        <taxon>Owenia</taxon>
    </lineage>
</organism>
<keyword evidence="3" id="KW-1185">Reference proteome</keyword>
<proteinExistence type="predicted"/>